<dbReference type="Proteomes" id="UP000011910">
    <property type="component" value="Unassembled WGS sequence"/>
</dbReference>
<dbReference type="eggNOG" id="ENOG50339SI">
    <property type="taxonomic scope" value="Bacteria"/>
</dbReference>
<accession>M7N6R0</accession>
<feature type="chain" id="PRO_5004081711" description="CcmD family protein" evidence="3">
    <location>
        <begin position="19"/>
        <end position="105"/>
    </location>
</feature>
<keyword evidence="2" id="KW-0472">Membrane</keyword>
<name>M7N6R0_9BACT</name>
<dbReference type="Pfam" id="PF20077">
    <property type="entry name" value="CcmD_alt"/>
    <property type="match status" value="1"/>
</dbReference>
<evidence type="ECO:0000313" key="5">
    <source>
        <dbReference type="Proteomes" id="UP000011910"/>
    </source>
</evidence>
<dbReference type="AlphaFoldDB" id="M7N6R0"/>
<evidence type="ECO:0000256" key="2">
    <source>
        <dbReference type="SAM" id="Phobius"/>
    </source>
</evidence>
<comment type="caution">
    <text evidence="4">The sequence shown here is derived from an EMBL/GenBank/DDBJ whole genome shotgun (WGS) entry which is preliminary data.</text>
</comment>
<keyword evidence="2" id="KW-1133">Transmembrane helix</keyword>
<organism evidence="4 5">
    <name type="scientific">Cesiribacter andamanensis AMV16</name>
    <dbReference type="NCBI Taxonomy" id="1279009"/>
    <lineage>
        <taxon>Bacteria</taxon>
        <taxon>Pseudomonadati</taxon>
        <taxon>Bacteroidota</taxon>
        <taxon>Cytophagia</taxon>
        <taxon>Cytophagales</taxon>
        <taxon>Cesiribacteraceae</taxon>
        <taxon>Cesiribacter</taxon>
    </lineage>
</organism>
<keyword evidence="2" id="KW-0812">Transmembrane</keyword>
<protein>
    <recommendedName>
        <fullName evidence="6">CcmD family protein</fullName>
    </recommendedName>
</protein>
<feature type="transmembrane region" description="Helical" evidence="2">
    <location>
        <begin position="46"/>
        <end position="66"/>
    </location>
</feature>
<evidence type="ECO:0000256" key="1">
    <source>
        <dbReference type="SAM" id="MobiDB-lite"/>
    </source>
</evidence>
<dbReference type="EMBL" id="AODQ01000039">
    <property type="protein sequence ID" value="EMR02972.1"/>
    <property type="molecule type" value="Genomic_DNA"/>
</dbReference>
<evidence type="ECO:0000256" key="3">
    <source>
        <dbReference type="SAM" id="SignalP"/>
    </source>
</evidence>
<gene>
    <name evidence="4" type="ORF">ADICEAN_01879</name>
</gene>
<keyword evidence="3" id="KW-0732">Signal</keyword>
<dbReference type="STRING" id="1279009.ADICEAN_01879"/>
<proteinExistence type="predicted"/>
<reference evidence="4 5" key="1">
    <citation type="journal article" date="2013" name="Genome Announc.">
        <title>Draft Genome Sequence of Cesiribacter andamanensis Strain AMV16T, Isolated from a Soil Sample from a Mud Volcano in the Andaman Islands, India.</title>
        <authorList>
            <person name="Shivaji S."/>
            <person name="Ara S."/>
            <person name="Begum Z."/>
            <person name="Srinivas T.N."/>
            <person name="Singh A."/>
            <person name="Kumar Pinnaka A."/>
        </authorList>
    </citation>
    <scope>NUCLEOTIDE SEQUENCE [LARGE SCALE GENOMIC DNA]</scope>
    <source>
        <strain evidence="4 5">AMV16</strain>
    </source>
</reference>
<keyword evidence="5" id="KW-1185">Reference proteome</keyword>
<feature type="signal peptide" evidence="3">
    <location>
        <begin position="1"/>
        <end position="18"/>
    </location>
</feature>
<dbReference type="RefSeq" id="WP_009195275.1">
    <property type="nucleotide sequence ID" value="NZ_AODQ01000039.1"/>
</dbReference>
<feature type="region of interest" description="Disordered" evidence="1">
    <location>
        <begin position="82"/>
        <end position="105"/>
    </location>
</feature>
<dbReference type="PATRIC" id="fig|1279009.4.peg.1909"/>
<sequence length="105" mass="11929">MRKLLILLCLFCSLSVLAQEKQEITQQDYANQQVEMADQFRADGKIYVVVGIIVLILGGLLVYALVIDRRLSRLEKQLGQHPLRQDRLPQDGLPQQKESGKRVIG</sequence>
<evidence type="ECO:0008006" key="6">
    <source>
        <dbReference type="Google" id="ProtNLM"/>
    </source>
</evidence>
<evidence type="ECO:0000313" key="4">
    <source>
        <dbReference type="EMBL" id="EMR02972.1"/>
    </source>
</evidence>